<name>A0A9J5XLU1_SOLCO</name>
<gene>
    <name evidence="1" type="ORF">H5410_048472</name>
</gene>
<reference evidence="1 2" key="1">
    <citation type="submission" date="2020-09" db="EMBL/GenBank/DDBJ databases">
        <title>De no assembly of potato wild relative species, Solanum commersonii.</title>
        <authorList>
            <person name="Cho K."/>
        </authorList>
    </citation>
    <scope>NUCLEOTIDE SEQUENCE [LARGE SCALE GENOMIC DNA]</scope>
    <source>
        <strain evidence="1">LZ3.2</strain>
        <tissue evidence="1">Leaf</tissue>
    </source>
</reference>
<sequence>MKYHELQQLEELLNVALEKLDEVLAKLKKKCGDGVFPSEVLGSDLAPLEDDLAMEIKMEPTNIERLLKAPVEELKYHELQQLEEILKVAIEIVDEALAKLKGERGGVFSSEILGSDLTPSKDE</sequence>
<dbReference type="EMBL" id="JACXVP010000009">
    <property type="protein sequence ID" value="KAG5588038.1"/>
    <property type="molecule type" value="Genomic_DNA"/>
</dbReference>
<comment type="caution">
    <text evidence="1">The sequence shown here is derived from an EMBL/GenBank/DDBJ whole genome shotgun (WGS) entry which is preliminary data.</text>
</comment>
<organism evidence="1 2">
    <name type="scientific">Solanum commersonii</name>
    <name type="common">Commerson's wild potato</name>
    <name type="synonym">Commerson's nightshade</name>
    <dbReference type="NCBI Taxonomy" id="4109"/>
    <lineage>
        <taxon>Eukaryota</taxon>
        <taxon>Viridiplantae</taxon>
        <taxon>Streptophyta</taxon>
        <taxon>Embryophyta</taxon>
        <taxon>Tracheophyta</taxon>
        <taxon>Spermatophyta</taxon>
        <taxon>Magnoliopsida</taxon>
        <taxon>eudicotyledons</taxon>
        <taxon>Gunneridae</taxon>
        <taxon>Pentapetalae</taxon>
        <taxon>asterids</taxon>
        <taxon>lamiids</taxon>
        <taxon>Solanales</taxon>
        <taxon>Solanaceae</taxon>
        <taxon>Solanoideae</taxon>
        <taxon>Solaneae</taxon>
        <taxon>Solanum</taxon>
    </lineage>
</organism>
<keyword evidence="2" id="KW-1185">Reference proteome</keyword>
<accession>A0A9J5XLU1</accession>
<dbReference type="AlphaFoldDB" id="A0A9J5XLU1"/>
<proteinExistence type="predicted"/>
<dbReference type="Proteomes" id="UP000824120">
    <property type="component" value="Chromosome 9"/>
</dbReference>
<evidence type="ECO:0000313" key="2">
    <source>
        <dbReference type="Proteomes" id="UP000824120"/>
    </source>
</evidence>
<protein>
    <submittedName>
        <fullName evidence="1">Uncharacterized protein</fullName>
    </submittedName>
</protein>
<evidence type="ECO:0000313" key="1">
    <source>
        <dbReference type="EMBL" id="KAG5588038.1"/>
    </source>
</evidence>